<evidence type="ECO:0000256" key="12">
    <source>
        <dbReference type="ARBA" id="ARBA00048221"/>
    </source>
</evidence>
<feature type="disulfide bond" evidence="19">
    <location>
        <begin position="86"/>
        <end position="116"/>
    </location>
</feature>
<feature type="signal peptide" evidence="20">
    <location>
        <begin position="1"/>
        <end position="18"/>
    </location>
</feature>
<protein>
    <recommendedName>
        <fullName evidence="3">phospholipase A2</fullName>
        <ecNumber evidence="3">3.1.1.4</ecNumber>
    </recommendedName>
</protein>
<dbReference type="CDD" id="cd00125">
    <property type="entry name" value="PLA2c"/>
    <property type="match status" value="1"/>
</dbReference>
<dbReference type="PANTHER" id="PTHR11716">
    <property type="entry name" value="PHOSPHOLIPASE A2 FAMILY MEMBER"/>
    <property type="match status" value="1"/>
</dbReference>
<feature type="binding site" evidence="18">
    <location>
        <position position="54"/>
    </location>
    <ligand>
        <name>Ca(2+)</name>
        <dbReference type="ChEBI" id="CHEBI:29108"/>
    </ligand>
</feature>
<evidence type="ECO:0000256" key="18">
    <source>
        <dbReference type="PIRSR" id="PIRSR601211-2"/>
    </source>
</evidence>
<comment type="caution">
    <text evidence="22">The sequence shown here is derived from an EMBL/GenBank/DDBJ whole genome shotgun (WGS) entry which is preliminary data.</text>
</comment>
<dbReference type="FunFam" id="1.20.90.10:FF:000011">
    <property type="entry name" value="Phospholipase A(2)"/>
    <property type="match status" value="1"/>
</dbReference>
<comment type="subcellular location">
    <subcellularLocation>
        <location evidence="1">Secreted</location>
    </subcellularLocation>
</comment>
<evidence type="ECO:0000256" key="1">
    <source>
        <dbReference type="ARBA" id="ARBA00004613"/>
    </source>
</evidence>
<dbReference type="Proteomes" id="UP000693946">
    <property type="component" value="Linkage Group LG21"/>
</dbReference>
<evidence type="ECO:0000256" key="3">
    <source>
        <dbReference type="ARBA" id="ARBA00013278"/>
    </source>
</evidence>
<evidence type="ECO:0000256" key="11">
    <source>
        <dbReference type="ARBA" id="ARBA00048015"/>
    </source>
</evidence>
<keyword evidence="5 18" id="KW-0479">Metal-binding</keyword>
<feature type="active site" evidence="17">
    <location>
        <position position="72"/>
    </location>
</feature>
<feature type="disulfide bond" evidence="19">
    <location>
        <begin position="68"/>
        <end position="130"/>
    </location>
</feature>
<evidence type="ECO:0000256" key="6">
    <source>
        <dbReference type="ARBA" id="ARBA00022801"/>
    </source>
</evidence>
<dbReference type="Pfam" id="PF00068">
    <property type="entry name" value="Phospholip_A2_1"/>
    <property type="match status" value="1"/>
</dbReference>
<keyword evidence="23" id="KW-1185">Reference proteome</keyword>
<dbReference type="InterPro" id="IPR033112">
    <property type="entry name" value="PLA2_Asp_AS"/>
</dbReference>
<feature type="chain" id="PRO_5043787019" description="phospholipase A2" evidence="20">
    <location>
        <begin position="19"/>
        <end position="187"/>
    </location>
</feature>
<evidence type="ECO:0000256" key="7">
    <source>
        <dbReference type="ARBA" id="ARBA00022837"/>
    </source>
</evidence>
<keyword evidence="9 19" id="KW-1015">Disulfide bond</keyword>
<evidence type="ECO:0000256" key="5">
    <source>
        <dbReference type="ARBA" id="ARBA00022723"/>
    </source>
</evidence>
<evidence type="ECO:0000256" key="20">
    <source>
        <dbReference type="SAM" id="SignalP"/>
    </source>
</evidence>
<feature type="binding site" evidence="18">
    <location>
        <position position="52"/>
    </location>
    <ligand>
        <name>Ca(2+)</name>
        <dbReference type="ChEBI" id="CHEBI:29108"/>
    </ligand>
</feature>
<dbReference type="InterPro" id="IPR033113">
    <property type="entry name" value="PLA2_histidine"/>
</dbReference>
<sequence length="187" mass="21158">MKTFQTLILVAVVGLSLAHIRNKRSIPQFMEMIACVMPEGRTVMEHNNYGCYCGYGGQGTPVDDMDRCCQEHDNCYENTRSMVDGCHPIFDNPYTELYSFCCKRNVITCGCGNDNCEATLCECDKKAAECFARTPIIEKYKDMSRENCHDDACSTFACDCDKKAAECFSKVTYVHEHKDLPIERCQG</sequence>
<feature type="disulfide bond" evidence="19">
    <location>
        <begin position="53"/>
        <end position="69"/>
    </location>
</feature>
<dbReference type="PROSITE" id="PS00119">
    <property type="entry name" value="PA2_ASP"/>
    <property type="match status" value="2"/>
</dbReference>
<keyword evidence="6" id="KW-0378">Hydrolase</keyword>
<dbReference type="GO" id="GO:0050482">
    <property type="term" value="P:arachidonate secretion"/>
    <property type="evidence" value="ECO:0007669"/>
    <property type="project" value="InterPro"/>
</dbReference>
<comment type="similarity">
    <text evidence="2">Belongs to the phospholipase A2 family. Group I subfamily. D49 sub-subfamily.</text>
</comment>
<dbReference type="GO" id="GO:0005509">
    <property type="term" value="F:calcium ion binding"/>
    <property type="evidence" value="ECO:0007669"/>
    <property type="project" value="InterPro"/>
</dbReference>
<dbReference type="InterPro" id="IPR016090">
    <property type="entry name" value="PLA2-like_dom"/>
</dbReference>
<dbReference type="AlphaFoldDB" id="A0AAV6R2Z8"/>
<feature type="domain" description="Phospholipase A2-like central" evidence="21">
    <location>
        <begin position="25"/>
        <end position="149"/>
    </location>
</feature>
<organism evidence="22 23">
    <name type="scientific">Solea senegalensis</name>
    <name type="common">Senegalese sole</name>
    <dbReference type="NCBI Taxonomy" id="28829"/>
    <lineage>
        <taxon>Eukaryota</taxon>
        <taxon>Metazoa</taxon>
        <taxon>Chordata</taxon>
        <taxon>Craniata</taxon>
        <taxon>Vertebrata</taxon>
        <taxon>Euteleostomi</taxon>
        <taxon>Actinopterygii</taxon>
        <taxon>Neopterygii</taxon>
        <taxon>Teleostei</taxon>
        <taxon>Neoteleostei</taxon>
        <taxon>Acanthomorphata</taxon>
        <taxon>Carangaria</taxon>
        <taxon>Pleuronectiformes</taxon>
        <taxon>Pleuronectoidei</taxon>
        <taxon>Soleidae</taxon>
        <taxon>Solea</taxon>
    </lineage>
</organism>
<comment type="catalytic activity">
    <reaction evidence="11">
        <text>1-hexadecanoyl-2-(9Z-octadecenoyl)-sn-glycero-3-phospho-(1'-sn-glycerol) + H2O = 1-hexadecanoyl-sn-glycero-3-phospho-(1'-sn-glycerol) + (9Z)-octadecenoate + H(+)</text>
        <dbReference type="Rhea" id="RHEA:40919"/>
        <dbReference type="ChEBI" id="CHEBI:15377"/>
        <dbReference type="ChEBI" id="CHEBI:15378"/>
        <dbReference type="ChEBI" id="CHEBI:30823"/>
        <dbReference type="ChEBI" id="CHEBI:72841"/>
        <dbReference type="ChEBI" id="CHEBI:75158"/>
    </reaction>
    <physiologicalReaction direction="left-to-right" evidence="11">
        <dbReference type="Rhea" id="RHEA:40920"/>
    </physiologicalReaction>
</comment>
<name>A0AAV6R2Z8_SOLSE</name>
<dbReference type="PROSITE" id="PS00118">
    <property type="entry name" value="PA2_HIS"/>
    <property type="match status" value="1"/>
</dbReference>
<reference evidence="22 23" key="1">
    <citation type="journal article" date="2021" name="Sci. Rep.">
        <title>Chromosome anchoring in Senegalese sole (Solea senegalensis) reveals sex-associated markers and genome rearrangements in flatfish.</title>
        <authorList>
            <person name="Guerrero-Cozar I."/>
            <person name="Gomez-Garrido J."/>
            <person name="Berbel C."/>
            <person name="Martinez-Blanch J.F."/>
            <person name="Alioto T."/>
            <person name="Claros M.G."/>
            <person name="Gagnaire P.A."/>
            <person name="Manchado M."/>
        </authorList>
    </citation>
    <scope>NUCLEOTIDE SEQUENCE [LARGE SCALE GENOMIC DNA]</scope>
    <source>
        <strain evidence="22">Sse05_10M</strain>
    </source>
</reference>
<comment type="catalytic activity">
    <reaction evidence="16">
        <text>1-hexadecanoyl-2-(9Z,12Z-octadecadienoyl)-sn-glycero-3-phosphoethanolamine + H2O = 1-hexadecanoyl-sn-glycero-3-phosphoethanolamine + (9Z,12Z)-octadecadienoate + H(+)</text>
        <dbReference type="Rhea" id="RHEA:40815"/>
        <dbReference type="ChEBI" id="CHEBI:15377"/>
        <dbReference type="ChEBI" id="CHEBI:15378"/>
        <dbReference type="ChEBI" id="CHEBI:30245"/>
        <dbReference type="ChEBI" id="CHEBI:73004"/>
        <dbReference type="ChEBI" id="CHEBI:73008"/>
    </reaction>
    <physiologicalReaction direction="left-to-right" evidence="16">
        <dbReference type="Rhea" id="RHEA:40816"/>
    </physiologicalReaction>
</comment>
<evidence type="ECO:0000259" key="21">
    <source>
        <dbReference type="SMART" id="SM00085"/>
    </source>
</evidence>
<dbReference type="GO" id="GO:0047498">
    <property type="term" value="F:calcium-dependent phospholipase A2 activity"/>
    <property type="evidence" value="ECO:0007669"/>
    <property type="project" value="TreeGrafter"/>
</dbReference>
<dbReference type="PANTHER" id="PTHR11716:SF106">
    <property type="entry name" value="PHOSPHOLIPASE A2 A2-ACTITOXIN-UCS2A-LIKE"/>
    <property type="match status" value="1"/>
</dbReference>
<evidence type="ECO:0000256" key="14">
    <source>
        <dbReference type="ARBA" id="ARBA00048373"/>
    </source>
</evidence>
<keyword evidence="4" id="KW-0964">Secreted</keyword>
<feature type="active site" evidence="17">
    <location>
        <position position="124"/>
    </location>
</feature>
<keyword evidence="20" id="KW-0732">Signal</keyword>
<dbReference type="GO" id="GO:0005102">
    <property type="term" value="F:signaling receptor binding"/>
    <property type="evidence" value="ECO:0007669"/>
    <property type="project" value="UniProtKB-ARBA"/>
</dbReference>
<evidence type="ECO:0000256" key="15">
    <source>
        <dbReference type="ARBA" id="ARBA00048699"/>
    </source>
</evidence>
<comment type="catalytic activity">
    <reaction evidence="14">
        <text>1-hexadecanoyl-2-(5Z,8Z,11Z,14Z-eicosatetraenoyl)-sn-glycero-3-phosphocholine + H2O = 1-hexadecanoyl-sn-glycero-3-phosphocholine + (5Z,8Z,11Z,14Z)-eicosatetraenoate + H(+)</text>
        <dbReference type="Rhea" id="RHEA:40427"/>
        <dbReference type="ChEBI" id="CHEBI:15377"/>
        <dbReference type="ChEBI" id="CHEBI:15378"/>
        <dbReference type="ChEBI" id="CHEBI:32395"/>
        <dbReference type="ChEBI" id="CHEBI:72998"/>
        <dbReference type="ChEBI" id="CHEBI:73003"/>
    </reaction>
    <physiologicalReaction direction="left-to-right" evidence="14">
        <dbReference type="Rhea" id="RHEA:40428"/>
    </physiologicalReaction>
</comment>
<dbReference type="GO" id="GO:0005543">
    <property type="term" value="F:phospholipid binding"/>
    <property type="evidence" value="ECO:0007669"/>
    <property type="project" value="TreeGrafter"/>
</dbReference>
<evidence type="ECO:0000256" key="17">
    <source>
        <dbReference type="PIRSR" id="PIRSR601211-1"/>
    </source>
</evidence>
<evidence type="ECO:0000256" key="10">
    <source>
        <dbReference type="ARBA" id="ARBA00047535"/>
    </source>
</evidence>
<evidence type="ECO:0000256" key="9">
    <source>
        <dbReference type="ARBA" id="ARBA00023157"/>
    </source>
</evidence>
<gene>
    <name evidence="22" type="ORF">JOB18_034740</name>
</gene>
<dbReference type="GO" id="GO:0005576">
    <property type="term" value="C:extracellular region"/>
    <property type="evidence" value="ECO:0007669"/>
    <property type="project" value="UniProtKB-SubCell"/>
</dbReference>
<dbReference type="EMBL" id="JAGKHQ010000014">
    <property type="protein sequence ID" value="KAG7499315.1"/>
    <property type="molecule type" value="Genomic_DNA"/>
</dbReference>
<feature type="binding site" evidence="18">
    <location>
        <position position="73"/>
    </location>
    <ligand>
        <name>Ca(2+)</name>
        <dbReference type="ChEBI" id="CHEBI:29108"/>
    </ligand>
</feature>
<evidence type="ECO:0000256" key="8">
    <source>
        <dbReference type="ARBA" id="ARBA00023098"/>
    </source>
</evidence>
<proteinExistence type="inferred from homology"/>
<comment type="catalytic activity">
    <reaction evidence="15">
        <text>1-hexadecanoyl-2-(9Z-octadecenoyl)-sn-glycero-3-phosphocholine + H2O = 1-hexadecanoyl-sn-glycero-3-phosphocholine + (9Z)-octadecenoate + H(+)</text>
        <dbReference type="Rhea" id="RHEA:38779"/>
        <dbReference type="ChEBI" id="CHEBI:15377"/>
        <dbReference type="ChEBI" id="CHEBI:15378"/>
        <dbReference type="ChEBI" id="CHEBI:30823"/>
        <dbReference type="ChEBI" id="CHEBI:72998"/>
        <dbReference type="ChEBI" id="CHEBI:73001"/>
    </reaction>
    <physiologicalReaction direction="left-to-right" evidence="15">
        <dbReference type="Rhea" id="RHEA:38780"/>
    </physiologicalReaction>
</comment>
<evidence type="ECO:0000256" key="19">
    <source>
        <dbReference type="PIRSR" id="PIRSR601211-3"/>
    </source>
</evidence>
<keyword evidence="7 18" id="KW-0106">Calcium</keyword>
<comment type="catalytic activity">
    <reaction evidence="12">
        <text>N-hexadecanoyl-1,2-di-(9Z-octadecenoyl)-sn-glycero-3-phosphoethanolamine + H2O = N-hexadecanoyl-1-(9Z-octadecenoyl)-sn-glycero-3-phosphoethanolamine + (9Z)-octadecenoate + H(+)</text>
        <dbReference type="Rhea" id="RHEA:45424"/>
        <dbReference type="ChEBI" id="CHEBI:15377"/>
        <dbReference type="ChEBI" id="CHEBI:15378"/>
        <dbReference type="ChEBI" id="CHEBI:30823"/>
        <dbReference type="ChEBI" id="CHEBI:78097"/>
        <dbReference type="ChEBI" id="CHEBI:85217"/>
    </reaction>
    <physiologicalReaction direction="left-to-right" evidence="12">
        <dbReference type="Rhea" id="RHEA:45425"/>
    </physiologicalReaction>
</comment>
<comment type="cofactor">
    <cofactor evidence="18">
        <name>Ca(2+)</name>
        <dbReference type="ChEBI" id="CHEBI:29108"/>
    </cofactor>
    <text evidence="18">Binds 1 Ca(2+) ion per subunit.</text>
</comment>
<keyword evidence="8" id="KW-0443">Lipid metabolism</keyword>
<evidence type="ECO:0000256" key="2">
    <source>
        <dbReference type="ARBA" id="ARBA00007892"/>
    </source>
</evidence>
<evidence type="ECO:0000313" key="23">
    <source>
        <dbReference type="Proteomes" id="UP000693946"/>
    </source>
</evidence>
<evidence type="ECO:0000256" key="13">
    <source>
        <dbReference type="ARBA" id="ARBA00048227"/>
    </source>
</evidence>
<feature type="disulfide bond" evidence="19">
    <location>
        <begin position="109"/>
        <end position="121"/>
    </location>
</feature>
<dbReference type="GO" id="GO:0006644">
    <property type="term" value="P:phospholipid metabolic process"/>
    <property type="evidence" value="ECO:0007669"/>
    <property type="project" value="InterPro"/>
</dbReference>
<comment type="catalytic activity">
    <reaction evidence="13">
        <text>1,2-dihexadecanoyl-sn-glycero-3-phosphocholine + H2O = 1-hexadecanoyl-sn-glycero-3-phosphocholine + hexadecanoate + H(+)</text>
        <dbReference type="Rhea" id="RHEA:41223"/>
        <dbReference type="ChEBI" id="CHEBI:7896"/>
        <dbReference type="ChEBI" id="CHEBI:15377"/>
        <dbReference type="ChEBI" id="CHEBI:15378"/>
        <dbReference type="ChEBI" id="CHEBI:72998"/>
        <dbReference type="ChEBI" id="CHEBI:72999"/>
    </reaction>
    <physiologicalReaction direction="left-to-right" evidence="13">
        <dbReference type="Rhea" id="RHEA:41224"/>
    </physiologicalReaction>
</comment>
<accession>A0AAV6R2Z8</accession>
<dbReference type="GO" id="GO:0016042">
    <property type="term" value="P:lipid catabolic process"/>
    <property type="evidence" value="ECO:0007669"/>
    <property type="project" value="InterPro"/>
</dbReference>
<feature type="binding site" evidence="18">
    <location>
        <position position="56"/>
    </location>
    <ligand>
        <name>Ca(2+)</name>
        <dbReference type="ChEBI" id="CHEBI:29108"/>
    </ligand>
</feature>
<evidence type="ECO:0000313" key="22">
    <source>
        <dbReference type="EMBL" id="KAG7499315.1"/>
    </source>
</evidence>
<feature type="disulfide bond" evidence="19">
    <location>
        <begin position="75"/>
        <end position="123"/>
    </location>
</feature>
<evidence type="ECO:0000256" key="4">
    <source>
        <dbReference type="ARBA" id="ARBA00022525"/>
    </source>
</evidence>
<dbReference type="InterPro" id="IPR001211">
    <property type="entry name" value="PLA2"/>
</dbReference>
<dbReference type="EC" id="3.1.1.4" evidence="3"/>
<dbReference type="SMART" id="SM00085">
    <property type="entry name" value="PA2c"/>
    <property type="match status" value="1"/>
</dbReference>
<evidence type="ECO:0000256" key="16">
    <source>
        <dbReference type="ARBA" id="ARBA00049039"/>
    </source>
</evidence>
<comment type="catalytic activity">
    <reaction evidence="10">
        <text>N,1-dihexadecanoyl-2-(9Z,12Z-octadecadienoyl)-sn-glycero-3-phosphoethanolamine + H2O = N,1-dihexadecanoyl-sn-glycero-3-phosphoethanolamine + (9Z,12Z)-octadecadienoate + H(+)</text>
        <dbReference type="Rhea" id="RHEA:56424"/>
        <dbReference type="ChEBI" id="CHEBI:15377"/>
        <dbReference type="ChEBI" id="CHEBI:15378"/>
        <dbReference type="ChEBI" id="CHEBI:30245"/>
        <dbReference type="ChEBI" id="CHEBI:85334"/>
        <dbReference type="ChEBI" id="CHEBI:85335"/>
    </reaction>
    <physiologicalReaction direction="left-to-right" evidence="10">
        <dbReference type="Rhea" id="RHEA:56425"/>
    </physiologicalReaction>
</comment>